<evidence type="ECO:0000256" key="3">
    <source>
        <dbReference type="ARBA" id="ARBA00012922"/>
    </source>
</evidence>
<evidence type="ECO:0000256" key="2">
    <source>
        <dbReference type="ARBA" id="ARBA00009199"/>
    </source>
</evidence>
<dbReference type="PANTHER" id="PTHR46072:SF4">
    <property type="entry name" value="AMIDASE C550.07-RELATED"/>
    <property type="match status" value="1"/>
</dbReference>
<proteinExistence type="inferred from homology"/>
<evidence type="ECO:0000256" key="4">
    <source>
        <dbReference type="ARBA" id="ARBA00022801"/>
    </source>
</evidence>
<dbReference type="InterPro" id="IPR023631">
    <property type="entry name" value="Amidase_dom"/>
</dbReference>
<reference evidence="6 7" key="1">
    <citation type="submission" date="2016-03" db="EMBL/GenBank/DDBJ databases">
        <title>How can Kluyveromyces marxianus grow so fast - potential evolutionary course in Saccharomyces Complex revealed by comparative genomics.</title>
        <authorList>
            <person name="Mo W."/>
            <person name="Lu W."/>
            <person name="Yang X."/>
            <person name="Qi J."/>
            <person name="Lv H."/>
        </authorList>
    </citation>
    <scope>NUCLEOTIDE SEQUENCE [LARGE SCALE GENOMIC DNA]</scope>
    <source>
        <strain evidence="6 7">FIM1</strain>
    </source>
</reference>
<comment type="similarity">
    <text evidence="2">Belongs to the amidase family.</text>
</comment>
<sequence>MTYLTENPELFKEYKKKIDAYNKEREDQIKAYDPEFVAKCEKLLPSADVLDSEPIEGLELLDQLLDKSELQIVNEYSIEELVQKQVSGELSAVQIAHAYIKAAIVANYVTNFAMQFLIPEALKQAQELDEYLKKEGKPKGALHGVPVSLKEQMFFGGKPTNASYVSYIDFVPEESAASIQILEKLGAVFHVRTSQPQTIMHLDTWNNIIGRTRNPRSTKLSPGGSSGGESACIGMHGSVIGHGSDIGGSIRAPAAFANLFGIRPTTKRFTLLNGLSGGKGQESVVATQGPLARSIDELDYYMNAYLNEGKPWEIDSMVVPLPWRQPSLPDVITIGVLPDDGLVTPYPSISRGIKSVADALSKDPRFKVIDLSENWFTEEEMKELYDTTLALYTCDGNKVQLSMLEPSGEPILPLTRHFLEFGGGKEHTIYSNRMMNALRDATKTTMMKKFFNGLKLDFILSPTNVAPAEIPGESYYWGYTSFWNLLDYPNVVFPTGLKHDVELDSKAPESLKTNDYEKKVWYNDDGSIRYNSKEYENAPVALQLTGKRYHDEDVVAATKIIAELLNVTRV</sequence>
<dbReference type="Gene3D" id="3.90.1300.10">
    <property type="entry name" value="Amidase signature (AS) domain"/>
    <property type="match status" value="1"/>
</dbReference>
<dbReference type="EMBL" id="CP015060">
    <property type="protein sequence ID" value="QGN17894.1"/>
    <property type="molecule type" value="Genomic_DNA"/>
</dbReference>
<protein>
    <recommendedName>
        <fullName evidence="3">amidase</fullName>
        <ecNumber evidence="3">3.5.1.4</ecNumber>
    </recommendedName>
</protein>
<keyword evidence="7" id="KW-1185">Reference proteome</keyword>
<evidence type="ECO:0000313" key="6">
    <source>
        <dbReference type="EMBL" id="QGN17894.1"/>
    </source>
</evidence>
<dbReference type="InterPro" id="IPR020556">
    <property type="entry name" value="Amidase_CS"/>
</dbReference>
<dbReference type="PROSITE" id="PS00571">
    <property type="entry name" value="AMIDASES"/>
    <property type="match status" value="1"/>
</dbReference>
<keyword evidence="4" id="KW-0378">Hydrolase</keyword>
<evidence type="ECO:0000259" key="5">
    <source>
        <dbReference type="Pfam" id="PF01425"/>
    </source>
</evidence>
<name>A0ABX6F410_KLUMA</name>
<accession>A0ABX6F410</accession>
<dbReference type="EC" id="3.5.1.4" evidence="3"/>
<evidence type="ECO:0000313" key="7">
    <source>
        <dbReference type="Proteomes" id="UP000422736"/>
    </source>
</evidence>
<dbReference type="InterPro" id="IPR036928">
    <property type="entry name" value="AS_sf"/>
</dbReference>
<comment type="catalytic activity">
    <reaction evidence="1">
        <text>a monocarboxylic acid amide + H2O = a monocarboxylate + NH4(+)</text>
        <dbReference type="Rhea" id="RHEA:12020"/>
        <dbReference type="ChEBI" id="CHEBI:15377"/>
        <dbReference type="ChEBI" id="CHEBI:28938"/>
        <dbReference type="ChEBI" id="CHEBI:35757"/>
        <dbReference type="ChEBI" id="CHEBI:83628"/>
        <dbReference type="EC" id="3.5.1.4"/>
    </reaction>
</comment>
<dbReference type="Proteomes" id="UP000422736">
    <property type="component" value="Chromosome 8"/>
</dbReference>
<dbReference type="SUPFAM" id="SSF75304">
    <property type="entry name" value="Amidase signature (AS) enzymes"/>
    <property type="match status" value="1"/>
</dbReference>
<organism evidence="6 7">
    <name type="scientific">Kluyveromyces marxianus</name>
    <name type="common">Yeast</name>
    <name type="synonym">Candida kefyr</name>
    <dbReference type="NCBI Taxonomy" id="4911"/>
    <lineage>
        <taxon>Eukaryota</taxon>
        <taxon>Fungi</taxon>
        <taxon>Dikarya</taxon>
        <taxon>Ascomycota</taxon>
        <taxon>Saccharomycotina</taxon>
        <taxon>Saccharomycetes</taxon>
        <taxon>Saccharomycetales</taxon>
        <taxon>Saccharomycetaceae</taxon>
        <taxon>Kluyveromyces</taxon>
    </lineage>
</organism>
<dbReference type="PANTHER" id="PTHR46072">
    <property type="entry name" value="AMIDASE-RELATED-RELATED"/>
    <property type="match status" value="1"/>
</dbReference>
<dbReference type="Pfam" id="PF01425">
    <property type="entry name" value="Amidase"/>
    <property type="match status" value="1"/>
</dbReference>
<gene>
    <name evidence="6" type="primary">amdS</name>
    <name evidence="6" type="ORF">FIM1_5103</name>
</gene>
<feature type="domain" description="Amidase" evidence="5">
    <location>
        <begin position="96"/>
        <end position="554"/>
    </location>
</feature>
<dbReference type="PIRSF" id="PIRSF001221">
    <property type="entry name" value="Amidase_fungi"/>
    <property type="match status" value="1"/>
</dbReference>
<evidence type="ECO:0000256" key="1">
    <source>
        <dbReference type="ARBA" id="ARBA00001311"/>
    </source>
</evidence>